<evidence type="ECO:0000256" key="1">
    <source>
        <dbReference type="SAM" id="Phobius"/>
    </source>
</evidence>
<keyword evidence="1" id="KW-0812">Transmembrane</keyword>
<dbReference type="PANTHER" id="PTHR37813:SF1">
    <property type="entry name" value="FELS-2 PROPHAGE PROTEIN"/>
    <property type="match status" value="1"/>
</dbReference>
<dbReference type="SUPFAM" id="SSF48371">
    <property type="entry name" value="ARM repeat"/>
    <property type="match status" value="1"/>
</dbReference>
<keyword evidence="1" id="KW-1133">Transmembrane helix</keyword>
<dbReference type="EMBL" id="ALZR01000129">
    <property type="protein sequence ID" value="EJV12368.1"/>
    <property type="molecule type" value="Genomic_DNA"/>
</dbReference>
<keyword evidence="1" id="KW-0472">Membrane</keyword>
<accession>A0AAV3GGL8</accession>
<sequence length="1077" mass="116305">MGEIFKLFGTIGVDNGEANKALDETESKGQSTTSKLVGFFKKAALAIGAAFAVEKIVNFGKLSVEAAASAQALNAQFTQVFGKLEPLAQKMVDGMGKKMNILPNRIKPTFSRITSMFKGLGLDTEAAMKKSEQATTLAADAAAFYDVSLEDASSSLTSFLKGNYEAGEAIGIFANDTQMAQFAISQGVVGSTKDWQNLDEATKQATRLDYASNMLKQAGAVGQAAREADGYENVMGNLKQAWQDFLAKIGTPILGTVVSIIQSITKGLSGLGDKVAAVIPDFGGFQKSAMDAFNSIQNSGFVMNLQWAFKWISDAIKNVAQIVQKELPEIKGIFEDTGSQVSMIFTKLAGVFSTWSITFADIFTAVVPKAIEIFKSAFKTINTVVLPAIEKIVEVIWDISGAVSEVIVNEVIPAFDKFTNTISKNKTLFNSLKSVVVGVGAAFITYKGIMKGIKIAQEAYNTVMFASKLATKGLDAATIALGKAQGSSTLAFKLNVAAVKAAAVAQRIYNAALNANPFVLIISAVVALVAAVIYLWKTNDKFRKVVINAWNAVKETALKVFKSVADFVKQTWDSIVKTASGLKDSLVKTWNDITAKVSEIWKKFTDAGKKTFDGFKKTVENVFNGIKNFLQTVWNVIYAVVGAIIVNTINIWKGIFDGFKAYFQYLWDLIKAIATGVWEKIGDTVTGIINGFIGVIKGIFDAFKTFFQQIWDAVVYSVTIAWNGIKNTVTSVSTAIKNFVTPIFNAIKTTITNVFNAIKNTATNVWNAIKTTISNVVQAILNFVTPIFNTMKNTITNIFNAIRNTASSVWNSIKTTISNIVTSVKNTVINIFNALKNSITNIFNAIRNTASTVWNSIKSTVSNIVSAMVNTVKNLFNGMKNAVSSIWEGVKSVITNVVNAVKNTISNVWGGITGTVSNIFNGVKNAIDGPMNAAKNLVKGVVDAIKGFFNFNISWPKIPLPHFSISPAGWSAGDLLKGKIPSLGIEWYKDGGIMTQPTIFGMNGNNAMIGGEAGAEAVAPIDTLLGYVETAVRGVMAEQKDGDINVTQYITSPEPLTPREIARETKYKLQDLATLRR</sequence>
<dbReference type="Gene3D" id="1.20.120.20">
    <property type="entry name" value="Apolipoprotein"/>
    <property type="match status" value="3"/>
</dbReference>
<name>A0AAV3GGL8_ENTFL</name>
<proteinExistence type="predicted"/>
<comment type="caution">
    <text evidence="2">The sequence shown here is derived from an EMBL/GenBank/DDBJ whole genome shotgun (WGS) entry which is preliminary data.</text>
</comment>
<evidence type="ECO:0000313" key="2">
    <source>
        <dbReference type="EMBL" id="EJV12368.1"/>
    </source>
</evidence>
<dbReference type="PANTHER" id="PTHR37813">
    <property type="entry name" value="FELS-2 PROPHAGE PROTEIN"/>
    <property type="match status" value="1"/>
</dbReference>
<dbReference type="InterPro" id="IPR016024">
    <property type="entry name" value="ARM-type_fold"/>
</dbReference>
<protein>
    <submittedName>
        <fullName evidence="2">TMP repeat protein</fullName>
    </submittedName>
</protein>
<organism evidence="2 3">
    <name type="scientific">Enterococcus faecalis ERV63</name>
    <dbReference type="NCBI Taxonomy" id="1134793"/>
    <lineage>
        <taxon>Bacteria</taxon>
        <taxon>Bacillati</taxon>
        <taxon>Bacillota</taxon>
        <taxon>Bacilli</taxon>
        <taxon>Lactobacillales</taxon>
        <taxon>Enterococcaceae</taxon>
        <taxon>Enterococcus</taxon>
    </lineage>
</organism>
<reference evidence="2 3" key="1">
    <citation type="submission" date="2012-04" db="EMBL/GenBank/DDBJ databases">
        <authorList>
            <person name="Weinstock G."/>
            <person name="Sodergren E."/>
            <person name="Lobos E.A."/>
            <person name="Fulton L."/>
            <person name="Fulton R."/>
            <person name="Courtney L."/>
            <person name="Fronick C."/>
            <person name="O'Laughlin M."/>
            <person name="Godfrey J."/>
            <person name="Wilson R.M."/>
            <person name="Miner T."/>
            <person name="Farmer C."/>
            <person name="Delehaunty K."/>
            <person name="Cordes M."/>
            <person name="Minx P."/>
            <person name="Tomlinson C."/>
            <person name="Chen J."/>
            <person name="Wollam A."/>
            <person name="Pepin K.H."/>
            <person name="Bhonagiri V."/>
            <person name="Zhang X."/>
            <person name="Suruliraj S."/>
            <person name="Warren W."/>
            <person name="Mitreva M."/>
            <person name="Mardis E.R."/>
            <person name="Wilson R.K."/>
        </authorList>
    </citation>
    <scope>NUCLEOTIDE SEQUENCE [LARGE SCALE GENOMIC DNA]</scope>
    <source>
        <strain evidence="2 3">ERV63</strain>
    </source>
</reference>
<dbReference type="RefSeq" id="WP_002417765.1">
    <property type="nucleotide sequence ID" value="NZ_JH805761.1"/>
</dbReference>
<feature type="transmembrane region" description="Helical" evidence="1">
    <location>
        <begin position="518"/>
        <end position="536"/>
    </location>
</feature>
<dbReference type="Proteomes" id="UP000004117">
    <property type="component" value="Unassembled WGS sequence"/>
</dbReference>
<feature type="transmembrane region" description="Helical" evidence="1">
    <location>
        <begin position="633"/>
        <end position="652"/>
    </location>
</feature>
<dbReference type="AlphaFoldDB" id="A0AAV3GGL8"/>
<evidence type="ECO:0000313" key="3">
    <source>
        <dbReference type="Proteomes" id="UP000004117"/>
    </source>
</evidence>
<gene>
    <name evidence="2" type="ORF">HMPREF1336_03314</name>
</gene>